<proteinExistence type="predicted"/>
<keyword evidence="3" id="KW-1185">Reference proteome</keyword>
<evidence type="ECO:0000313" key="3">
    <source>
        <dbReference type="Proteomes" id="UP000680304"/>
    </source>
</evidence>
<dbReference type="EMBL" id="BOVJ01000037">
    <property type="protein sequence ID" value="GIQ62536.1"/>
    <property type="molecule type" value="Genomic_DNA"/>
</dbReference>
<feature type="domain" description="UDP-glucose/GDP-mannose dehydrogenase C-terminal" evidence="1">
    <location>
        <begin position="33"/>
        <end position="135"/>
    </location>
</feature>
<name>A0ABQ4N3J8_9BACL</name>
<dbReference type="Pfam" id="PF03720">
    <property type="entry name" value="UDPG_MGDP_dh_C"/>
    <property type="match status" value="1"/>
</dbReference>
<dbReference type="PANTHER" id="PTHR43750:SF3">
    <property type="entry name" value="UDP-GLUCOSE 6-DEHYDROGENASE TUAD"/>
    <property type="match status" value="1"/>
</dbReference>
<gene>
    <name evidence="2" type="ORF">PACILC2_11040</name>
</gene>
<protein>
    <recommendedName>
        <fullName evidence="1">UDP-glucose/GDP-mannose dehydrogenase C-terminal domain-containing protein</fullName>
    </recommendedName>
</protein>
<organism evidence="2 3">
    <name type="scientific">Paenibacillus cisolokensis</name>
    <dbReference type="NCBI Taxonomy" id="1658519"/>
    <lineage>
        <taxon>Bacteria</taxon>
        <taxon>Bacillati</taxon>
        <taxon>Bacillota</taxon>
        <taxon>Bacilli</taxon>
        <taxon>Bacillales</taxon>
        <taxon>Paenibacillaceae</taxon>
        <taxon>Paenibacillus</taxon>
    </lineage>
</organism>
<evidence type="ECO:0000313" key="2">
    <source>
        <dbReference type="EMBL" id="GIQ62536.1"/>
    </source>
</evidence>
<reference evidence="2 3" key="1">
    <citation type="submission" date="2021-04" db="EMBL/GenBank/DDBJ databases">
        <title>Draft genome sequence of Paenibacillus cisolokensis, LC2-13A.</title>
        <authorList>
            <person name="Uke A."/>
            <person name="Chhe C."/>
            <person name="Baramee S."/>
            <person name="Kosugi A."/>
        </authorList>
    </citation>
    <scope>NUCLEOTIDE SEQUENCE [LARGE SCALE GENOMIC DNA]</scope>
    <source>
        <strain evidence="2 3">LC2-13A</strain>
    </source>
</reference>
<dbReference type="InterPro" id="IPR036220">
    <property type="entry name" value="UDP-Glc/GDP-Man_DH_C_sf"/>
</dbReference>
<evidence type="ECO:0000259" key="1">
    <source>
        <dbReference type="SMART" id="SM00984"/>
    </source>
</evidence>
<sequence>MLKSVIRTNNRQRYVVLDKLNEAVGPLNGKQVAVLGLAFKPNTDDMREAPSLTIIPELLKQGATVRAFDPIAAESAKRLLPAEVQYAGSVEEAVTGSDACLILTEWKEVTEMNLARVRLLLKRPVIVDGRNCFPLSVMSELGYEYHSIGRPPVGGEKRDRYSVNF</sequence>
<accession>A0ABQ4N3J8</accession>
<dbReference type="SUPFAM" id="SSF52413">
    <property type="entry name" value="UDP-glucose/GDP-mannose dehydrogenase C-terminal domain"/>
    <property type="match status" value="1"/>
</dbReference>
<dbReference type="SMART" id="SM00984">
    <property type="entry name" value="UDPG_MGDP_dh_C"/>
    <property type="match status" value="1"/>
</dbReference>
<dbReference type="InterPro" id="IPR014027">
    <property type="entry name" value="UDP-Glc/GDP-Man_DH_C"/>
</dbReference>
<dbReference type="PANTHER" id="PTHR43750">
    <property type="entry name" value="UDP-GLUCOSE 6-DEHYDROGENASE TUAD"/>
    <property type="match status" value="1"/>
</dbReference>
<dbReference type="Gene3D" id="3.40.50.720">
    <property type="entry name" value="NAD(P)-binding Rossmann-like Domain"/>
    <property type="match status" value="1"/>
</dbReference>
<dbReference type="Proteomes" id="UP000680304">
    <property type="component" value="Unassembled WGS sequence"/>
</dbReference>
<comment type="caution">
    <text evidence="2">The sequence shown here is derived from an EMBL/GenBank/DDBJ whole genome shotgun (WGS) entry which is preliminary data.</text>
</comment>